<evidence type="ECO:0000313" key="1">
    <source>
        <dbReference type="EMBL" id="GAA0169516.1"/>
    </source>
</evidence>
<dbReference type="Proteomes" id="UP001454036">
    <property type="component" value="Unassembled WGS sequence"/>
</dbReference>
<organism evidence="1 2">
    <name type="scientific">Lithospermum erythrorhizon</name>
    <name type="common">Purple gromwell</name>
    <name type="synonym">Lithospermum officinale var. erythrorhizon</name>
    <dbReference type="NCBI Taxonomy" id="34254"/>
    <lineage>
        <taxon>Eukaryota</taxon>
        <taxon>Viridiplantae</taxon>
        <taxon>Streptophyta</taxon>
        <taxon>Embryophyta</taxon>
        <taxon>Tracheophyta</taxon>
        <taxon>Spermatophyta</taxon>
        <taxon>Magnoliopsida</taxon>
        <taxon>eudicotyledons</taxon>
        <taxon>Gunneridae</taxon>
        <taxon>Pentapetalae</taxon>
        <taxon>asterids</taxon>
        <taxon>lamiids</taxon>
        <taxon>Boraginales</taxon>
        <taxon>Boraginaceae</taxon>
        <taxon>Boraginoideae</taxon>
        <taxon>Lithospermeae</taxon>
        <taxon>Lithospermum</taxon>
    </lineage>
</organism>
<comment type="caution">
    <text evidence="1">The sequence shown here is derived from an EMBL/GenBank/DDBJ whole genome shotgun (WGS) entry which is preliminary data.</text>
</comment>
<protein>
    <submittedName>
        <fullName evidence="1">Uncharacterized protein</fullName>
    </submittedName>
</protein>
<evidence type="ECO:0000313" key="2">
    <source>
        <dbReference type="Proteomes" id="UP001454036"/>
    </source>
</evidence>
<dbReference type="AlphaFoldDB" id="A0AAV3R2J0"/>
<sequence length="127" mass="13640">MAKKIEEEDDAAIRSRYKGLIDKYVKIICDEDIEDDQGDFGPGSSSADIKRRKITFTIGPGKPTDSLTKASLLDSSDTQAGGSKPLNARNSLFKSSSVTVTVREKSDTVSTSGLLSLGQQYGSSDDE</sequence>
<name>A0AAV3R2J0_LITER</name>
<reference evidence="1 2" key="1">
    <citation type="submission" date="2024-01" db="EMBL/GenBank/DDBJ databases">
        <title>The complete chloroplast genome sequence of Lithospermum erythrorhizon: insights into the phylogenetic relationship among Boraginaceae species and the maternal lineages of purple gromwells.</title>
        <authorList>
            <person name="Okada T."/>
            <person name="Watanabe K."/>
        </authorList>
    </citation>
    <scope>NUCLEOTIDE SEQUENCE [LARGE SCALE GENOMIC DNA]</scope>
</reference>
<keyword evidence="2" id="KW-1185">Reference proteome</keyword>
<dbReference type="EMBL" id="BAABME010006873">
    <property type="protein sequence ID" value="GAA0169516.1"/>
    <property type="molecule type" value="Genomic_DNA"/>
</dbReference>
<proteinExistence type="predicted"/>
<accession>A0AAV3R2J0</accession>
<gene>
    <name evidence="1" type="ORF">LIER_23982</name>
</gene>